<protein>
    <submittedName>
        <fullName evidence="1">Acetyltransferase, GNAT family</fullName>
    </submittedName>
</protein>
<dbReference type="AlphaFoldDB" id="A0A170RZJ0"/>
<dbReference type="GO" id="GO:0016740">
    <property type="term" value="F:transferase activity"/>
    <property type="evidence" value="ECO:0007669"/>
    <property type="project" value="UniProtKB-KW"/>
</dbReference>
<reference evidence="1 2" key="1">
    <citation type="journal article" date="2016" name="Genome Announc.">
        <title>Complete Genome Sequence of Thiostrepton-Producing Streptomyces laurentii ATCC 31255.</title>
        <authorList>
            <person name="Doi K."/>
            <person name="Fujino Y."/>
            <person name="Nagayoshi Y."/>
            <person name="Ohshima T."/>
            <person name="Ogata S."/>
        </authorList>
    </citation>
    <scope>NUCLEOTIDE SEQUENCE [LARGE SCALE GENOMIC DNA]</scope>
    <source>
        <strain evidence="1 2">ATCC 31255</strain>
    </source>
</reference>
<keyword evidence="1" id="KW-0808">Transferase</keyword>
<keyword evidence="2" id="KW-1185">Reference proteome</keyword>
<dbReference type="EMBL" id="AP017424">
    <property type="protein sequence ID" value="BAU81378.1"/>
    <property type="molecule type" value="Genomic_DNA"/>
</dbReference>
<sequence length="95" mass="10291">MRLSRGFSLPAITATIYPRGVFLREFPRACVGSAAHGWRIGARAFSGHGDSGWHSVIDSDRPHVGKALREWLSPENFDADGVQKRSLSAVRASGA</sequence>
<name>A0A170RZJ0_STRLU</name>
<proteinExistence type="predicted"/>
<accession>A0A170RZJ0</accession>
<dbReference type="KEGG" id="slau:SLA_0423"/>
<dbReference type="Proteomes" id="UP000217676">
    <property type="component" value="Chromosome"/>
</dbReference>
<gene>
    <name evidence="1" type="ORF">SLA_0423</name>
</gene>
<organism evidence="1 2">
    <name type="scientific">Streptomyces laurentii</name>
    <dbReference type="NCBI Taxonomy" id="39478"/>
    <lineage>
        <taxon>Bacteria</taxon>
        <taxon>Bacillati</taxon>
        <taxon>Actinomycetota</taxon>
        <taxon>Actinomycetes</taxon>
        <taxon>Kitasatosporales</taxon>
        <taxon>Streptomycetaceae</taxon>
        <taxon>Streptomyces</taxon>
    </lineage>
</organism>
<evidence type="ECO:0000313" key="1">
    <source>
        <dbReference type="EMBL" id="BAU81378.1"/>
    </source>
</evidence>
<evidence type="ECO:0000313" key="2">
    <source>
        <dbReference type="Proteomes" id="UP000217676"/>
    </source>
</evidence>